<evidence type="ECO:0000313" key="1">
    <source>
        <dbReference type="EMBL" id="CQH63972.1"/>
    </source>
</evidence>
<dbReference type="KEGG" id="hhb:Hhub_4242"/>
<dbReference type="EMBL" id="LN831303">
    <property type="protein sequence ID" value="CQH63972.1"/>
    <property type="molecule type" value="Genomic_DNA"/>
</dbReference>
<name>A0A0U5H739_9EURY</name>
<dbReference type="InterPro" id="IPR036388">
    <property type="entry name" value="WH-like_DNA-bd_sf"/>
</dbReference>
<gene>
    <name evidence="1" type="ORF">HHUB_4242</name>
</gene>
<dbReference type="Gene3D" id="1.10.10.10">
    <property type="entry name" value="Winged helix-like DNA-binding domain superfamily/Winged helix DNA-binding domain"/>
    <property type="match status" value="1"/>
</dbReference>
<proteinExistence type="predicted"/>
<dbReference type="AlphaFoldDB" id="A0A0U5H739"/>
<dbReference type="SUPFAM" id="SSF46785">
    <property type="entry name" value="Winged helix' DNA-binding domain"/>
    <property type="match status" value="1"/>
</dbReference>
<accession>A0A0U5H739</accession>
<reference evidence="2" key="1">
    <citation type="journal article" date="2016" name="Environ. Microbiol.">
        <title>The complete genome of a viable archaeum isolated from 123-million-year-old rock salt.</title>
        <authorList>
            <person name="Jaakkola S.T."/>
            <person name="Pfeiffer F."/>
            <person name="Ravantti J.J."/>
            <person name="Guo Q."/>
            <person name="Liu Y."/>
            <person name="Chen X."/>
            <person name="Ma H."/>
            <person name="Yang C."/>
            <person name="Oksanen H.M."/>
            <person name="Bamford D.H."/>
        </authorList>
    </citation>
    <scope>NUCLEOTIDE SEQUENCE</scope>
    <source>
        <strain evidence="2">JI20-1</strain>
        <plasmid evidence="2">Plasmid pSTJ001</plasmid>
    </source>
</reference>
<organism evidence="1 2">
    <name type="scientific">Halobacterium hubeiense</name>
    <dbReference type="NCBI Taxonomy" id="1407499"/>
    <lineage>
        <taxon>Archaea</taxon>
        <taxon>Methanobacteriati</taxon>
        <taxon>Methanobacteriota</taxon>
        <taxon>Stenosarchaea group</taxon>
        <taxon>Halobacteria</taxon>
        <taxon>Halobacteriales</taxon>
        <taxon>Halobacteriaceae</taxon>
        <taxon>Halobacterium</taxon>
    </lineage>
</organism>
<dbReference type="Proteomes" id="UP000066737">
    <property type="component" value="Plasmid pSTJ001"/>
</dbReference>
<keyword evidence="2" id="KW-1185">Reference proteome</keyword>
<dbReference type="InterPro" id="IPR036390">
    <property type="entry name" value="WH_DNA-bd_sf"/>
</dbReference>
<sequence>MAERVPWLRPVDYDILEWLSRHDDVEEGFRVTPSTISANLDYHSRYISERTKKLAKAGFLYRLDGPKYRLTDLGRKLLDSNLSEDDVPPEPSPDSE</sequence>
<protein>
    <submittedName>
        <fullName evidence="1">Homolog to phage PhiH1 repressor protein</fullName>
    </submittedName>
</protein>
<geneLocation type="plasmid" evidence="2">
    <name>pSTJ001</name>
</geneLocation>
<evidence type="ECO:0000313" key="2">
    <source>
        <dbReference type="Proteomes" id="UP000066737"/>
    </source>
</evidence>